<name>A0A6A5WNB7_9PLEO</name>
<organism evidence="3 4">
    <name type="scientific">Amniculicola lignicola CBS 123094</name>
    <dbReference type="NCBI Taxonomy" id="1392246"/>
    <lineage>
        <taxon>Eukaryota</taxon>
        <taxon>Fungi</taxon>
        <taxon>Dikarya</taxon>
        <taxon>Ascomycota</taxon>
        <taxon>Pezizomycotina</taxon>
        <taxon>Dothideomycetes</taxon>
        <taxon>Pleosporomycetidae</taxon>
        <taxon>Pleosporales</taxon>
        <taxon>Amniculicolaceae</taxon>
        <taxon>Amniculicola</taxon>
    </lineage>
</organism>
<feature type="region of interest" description="Disordered" evidence="1">
    <location>
        <begin position="147"/>
        <end position="170"/>
    </location>
</feature>
<feature type="signal peptide" evidence="2">
    <location>
        <begin position="1"/>
        <end position="19"/>
    </location>
</feature>
<evidence type="ECO:0000313" key="3">
    <source>
        <dbReference type="EMBL" id="KAF2002249.1"/>
    </source>
</evidence>
<protein>
    <recommendedName>
        <fullName evidence="5">Mitochondrial carrier</fullName>
    </recommendedName>
</protein>
<proteinExistence type="predicted"/>
<evidence type="ECO:0008006" key="5">
    <source>
        <dbReference type="Google" id="ProtNLM"/>
    </source>
</evidence>
<dbReference type="PANTHER" id="PTHR37845:SF1">
    <property type="entry name" value="SEQUENCE ORPHAN"/>
    <property type="match status" value="1"/>
</dbReference>
<gene>
    <name evidence="3" type="ORF">P154DRAFT_544563</name>
</gene>
<keyword evidence="2" id="KW-0732">Signal</keyword>
<dbReference type="Proteomes" id="UP000799779">
    <property type="component" value="Unassembled WGS sequence"/>
</dbReference>
<feature type="chain" id="PRO_5025480314" description="Mitochondrial carrier" evidence="2">
    <location>
        <begin position="20"/>
        <end position="335"/>
    </location>
</feature>
<dbReference type="AlphaFoldDB" id="A0A6A5WNB7"/>
<evidence type="ECO:0000256" key="2">
    <source>
        <dbReference type="SAM" id="SignalP"/>
    </source>
</evidence>
<keyword evidence="4" id="KW-1185">Reference proteome</keyword>
<dbReference type="OrthoDB" id="275936at2759"/>
<sequence>MAELLMGVWGVLGVLLVRGGDIVECIGFPPTSAEPRRVLVGRRKPRTSSSSVDRKWNTEKLGMRIGVDVLAAGMAGGLVAPVVGMIDRGIMENASGRATLRESLKGSVRQMVLRPGSFFGGRPFGLIFTLYFGTYLTANLIDTASSTLSPPSSTSPSSSSSSFSTTTSGTPKFLATSTTNLALCLYKDSQFTRLFGPTTTGPKRPVPLPTFILFTTRDLLTIFASFNLPPLLAPTLSTHLSTSLQAYVSAASVAQFVTPAAVQIVSTPLHLLGLDLYNRQGAVGGRERVSRVLRDWGVSVVARMGRIVPAFGVGGVVNMKVRREGMEGLERGKGG</sequence>
<evidence type="ECO:0000313" key="4">
    <source>
        <dbReference type="Proteomes" id="UP000799779"/>
    </source>
</evidence>
<dbReference type="GO" id="GO:0005739">
    <property type="term" value="C:mitochondrion"/>
    <property type="evidence" value="ECO:0007669"/>
    <property type="project" value="TreeGrafter"/>
</dbReference>
<dbReference type="PANTHER" id="PTHR37845">
    <property type="entry name" value="SEQUENCE ORPHAN"/>
    <property type="match status" value="1"/>
</dbReference>
<reference evidence="3" key="1">
    <citation type="journal article" date="2020" name="Stud. Mycol.">
        <title>101 Dothideomycetes genomes: a test case for predicting lifestyles and emergence of pathogens.</title>
        <authorList>
            <person name="Haridas S."/>
            <person name="Albert R."/>
            <person name="Binder M."/>
            <person name="Bloem J."/>
            <person name="Labutti K."/>
            <person name="Salamov A."/>
            <person name="Andreopoulos B."/>
            <person name="Baker S."/>
            <person name="Barry K."/>
            <person name="Bills G."/>
            <person name="Bluhm B."/>
            <person name="Cannon C."/>
            <person name="Castanera R."/>
            <person name="Culley D."/>
            <person name="Daum C."/>
            <person name="Ezra D."/>
            <person name="Gonzalez J."/>
            <person name="Henrissat B."/>
            <person name="Kuo A."/>
            <person name="Liang C."/>
            <person name="Lipzen A."/>
            <person name="Lutzoni F."/>
            <person name="Magnuson J."/>
            <person name="Mondo S."/>
            <person name="Nolan M."/>
            <person name="Ohm R."/>
            <person name="Pangilinan J."/>
            <person name="Park H.-J."/>
            <person name="Ramirez L."/>
            <person name="Alfaro M."/>
            <person name="Sun H."/>
            <person name="Tritt A."/>
            <person name="Yoshinaga Y."/>
            <person name="Zwiers L.-H."/>
            <person name="Turgeon B."/>
            <person name="Goodwin S."/>
            <person name="Spatafora J."/>
            <person name="Crous P."/>
            <person name="Grigoriev I."/>
        </authorList>
    </citation>
    <scope>NUCLEOTIDE SEQUENCE</scope>
    <source>
        <strain evidence="3">CBS 123094</strain>
    </source>
</reference>
<evidence type="ECO:0000256" key="1">
    <source>
        <dbReference type="SAM" id="MobiDB-lite"/>
    </source>
</evidence>
<dbReference type="EMBL" id="ML977578">
    <property type="protein sequence ID" value="KAF2002249.1"/>
    <property type="molecule type" value="Genomic_DNA"/>
</dbReference>
<dbReference type="InterPro" id="IPR038781">
    <property type="entry name" value="C365.16-ike"/>
</dbReference>
<accession>A0A6A5WNB7</accession>